<organism evidence="7 8">
    <name type="scientific">Clostridium mobile</name>
    <dbReference type="NCBI Taxonomy" id="2841512"/>
    <lineage>
        <taxon>Bacteria</taxon>
        <taxon>Bacillati</taxon>
        <taxon>Bacillota</taxon>
        <taxon>Clostridia</taxon>
        <taxon>Eubacteriales</taxon>
        <taxon>Clostridiaceae</taxon>
        <taxon>Clostridium</taxon>
    </lineage>
</organism>
<dbReference type="InterPro" id="IPR050833">
    <property type="entry name" value="Poly_Biosynth_Transport"/>
</dbReference>
<comment type="caution">
    <text evidence="7">The sequence shown here is derived from an EMBL/GenBank/DDBJ whole genome shotgun (WGS) entry which is preliminary data.</text>
</comment>
<evidence type="ECO:0000256" key="3">
    <source>
        <dbReference type="ARBA" id="ARBA00022692"/>
    </source>
</evidence>
<sequence>MNGLGKFIKSTGIYLLGSVLTKVTSFLMLPLYTKYLTPTEYGNFDLYTAYITFLCSILFLDIWGGVMRFMFDYKTNEEKAKPVTIGLFIFTSSSIVYALAVILFGTVMNIPFKGLLLLYGLTMNMVQFVGYIARAQGKNIGYALGGLVGTIISILLNILFIAVLKRGYQYLYIAYCIGNIVNILIVGSDAKIFDLIIFRNFDKVLLREMLRFSLPLSINSAAYWFLTSYNRVVISNQLSTADNGLYAIANKFGSMVNLFTQCFQMAWQELSFSKAGSNKKEMDKFYTTAFNEYLRLMWIGTLIIISCVKVIFPIMIGSEFELAEPIVPGALLATFFTCISSFLGSIMTTIKKNDVLFFSTGIGAIVNVILINFLIKMYGIHAANIALSCGFACVCIARVLLLKKYLDIKLKYRWVVLLILGTCIVFIVYLNASRFINAILGIVIITIAFFIYRKQIYNGLNIVTKR</sequence>
<keyword evidence="5 6" id="KW-0472">Membrane</keyword>
<dbReference type="InterPro" id="IPR002797">
    <property type="entry name" value="Polysacc_synth"/>
</dbReference>
<feature type="transmembrane region" description="Helical" evidence="6">
    <location>
        <begin position="381"/>
        <end position="400"/>
    </location>
</feature>
<feature type="transmembrane region" description="Helical" evidence="6">
    <location>
        <begin position="140"/>
        <end position="164"/>
    </location>
</feature>
<dbReference type="RefSeq" id="WP_216440340.1">
    <property type="nucleotide sequence ID" value="NZ_JAHLQF010000004.1"/>
</dbReference>
<evidence type="ECO:0000256" key="2">
    <source>
        <dbReference type="ARBA" id="ARBA00022475"/>
    </source>
</evidence>
<evidence type="ECO:0000313" key="8">
    <source>
        <dbReference type="Proteomes" id="UP000726170"/>
    </source>
</evidence>
<feature type="transmembrane region" description="Helical" evidence="6">
    <location>
        <begin position="435"/>
        <end position="452"/>
    </location>
</feature>
<feature type="transmembrane region" description="Helical" evidence="6">
    <location>
        <begin position="322"/>
        <end position="343"/>
    </location>
</feature>
<protein>
    <submittedName>
        <fullName evidence="7">Polysaccharide biosynthesis C-terminal domain-containing protein</fullName>
    </submittedName>
</protein>
<proteinExistence type="predicted"/>
<feature type="transmembrane region" description="Helical" evidence="6">
    <location>
        <begin position="114"/>
        <end position="133"/>
    </location>
</feature>
<name>A0ABS6EKM2_9CLOT</name>
<reference evidence="7 8" key="1">
    <citation type="submission" date="2021-06" db="EMBL/GenBank/DDBJ databases">
        <authorList>
            <person name="Sun Q."/>
            <person name="Li D."/>
        </authorList>
    </citation>
    <scope>NUCLEOTIDE SEQUENCE [LARGE SCALE GENOMIC DNA]</scope>
    <source>
        <strain evidence="7 8">MSJ-11</strain>
    </source>
</reference>
<dbReference type="PANTHER" id="PTHR30250:SF11">
    <property type="entry name" value="O-ANTIGEN TRANSPORTER-RELATED"/>
    <property type="match status" value="1"/>
</dbReference>
<keyword evidence="8" id="KW-1185">Reference proteome</keyword>
<feature type="transmembrane region" description="Helical" evidence="6">
    <location>
        <begin position="412"/>
        <end position="429"/>
    </location>
</feature>
<dbReference type="Pfam" id="PF01943">
    <property type="entry name" value="Polysacc_synt"/>
    <property type="match status" value="1"/>
</dbReference>
<evidence type="ECO:0000256" key="5">
    <source>
        <dbReference type="ARBA" id="ARBA00023136"/>
    </source>
</evidence>
<feature type="transmembrane region" description="Helical" evidence="6">
    <location>
        <begin position="170"/>
        <end position="188"/>
    </location>
</feature>
<feature type="transmembrane region" description="Helical" evidence="6">
    <location>
        <begin position="293"/>
        <end position="316"/>
    </location>
</feature>
<dbReference type="PANTHER" id="PTHR30250">
    <property type="entry name" value="PST FAMILY PREDICTED COLANIC ACID TRANSPORTER"/>
    <property type="match status" value="1"/>
</dbReference>
<dbReference type="Proteomes" id="UP000726170">
    <property type="component" value="Unassembled WGS sequence"/>
</dbReference>
<feature type="transmembrane region" description="Helical" evidence="6">
    <location>
        <begin position="83"/>
        <end position="108"/>
    </location>
</feature>
<feature type="transmembrane region" description="Helical" evidence="6">
    <location>
        <begin position="355"/>
        <end position="375"/>
    </location>
</feature>
<comment type="subcellular location">
    <subcellularLocation>
        <location evidence="1">Cell membrane</location>
        <topology evidence="1">Multi-pass membrane protein</topology>
    </subcellularLocation>
</comment>
<keyword evidence="2" id="KW-1003">Cell membrane</keyword>
<evidence type="ECO:0000313" key="7">
    <source>
        <dbReference type="EMBL" id="MBU5485764.1"/>
    </source>
</evidence>
<evidence type="ECO:0000256" key="1">
    <source>
        <dbReference type="ARBA" id="ARBA00004651"/>
    </source>
</evidence>
<keyword evidence="4 6" id="KW-1133">Transmembrane helix</keyword>
<evidence type="ECO:0000256" key="4">
    <source>
        <dbReference type="ARBA" id="ARBA00022989"/>
    </source>
</evidence>
<feature type="transmembrane region" description="Helical" evidence="6">
    <location>
        <begin position="12"/>
        <end position="32"/>
    </location>
</feature>
<dbReference type="EMBL" id="JAHLQF010000004">
    <property type="protein sequence ID" value="MBU5485764.1"/>
    <property type="molecule type" value="Genomic_DNA"/>
</dbReference>
<gene>
    <name evidence="7" type="ORF">KQI86_15700</name>
</gene>
<evidence type="ECO:0000256" key="6">
    <source>
        <dbReference type="SAM" id="Phobius"/>
    </source>
</evidence>
<keyword evidence="3 6" id="KW-0812">Transmembrane</keyword>
<accession>A0ABS6EKM2</accession>
<feature type="transmembrane region" description="Helical" evidence="6">
    <location>
        <begin position="47"/>
        <end position="71"/>
    </location>
</feature>